<evidence type="ECO:0000313" key="3">
    <source>
        <dbReference type="EMBL" id="GEO19001.1"/>
    </source>
</evidence>
<sequence>MTDRYTFAAISFPSLWPWLAGSLPVIGILAIIYFGRKPRFMQQSLMTDNEREFYRHLIAAFPGCQIWPQVPILAMLRPDAKNGSRAFWRGFRMISNARVDWVLLKDLEILAIIELDDRTHDPRKDAKRDQILAFCGYKVVRFNSRRRPTPEQIRRAVSNAKG</sequence>
<comment type="caution">
    <text evidence="3">The sequence shown here is derived from an EMBL/GenBank/DDBJ whole genome shotgun (WGS) entry which is preliminary data.</text>
</comment>
<dbReference type="Proteomes" id="UP000321085">
    <property type="component" value="Unassembled WGS sequence"/>
</dbReference>
<keyword evidence="1" id="KW-0472">Membrane</keyword>
<keyword evidence="1" id="KW-1133">Transmembrane helix</keyword>
<name>A0A512C455_9HYPH</name>
<dbReference type="RefSeq" id="WP_147023290.1">
    <property type="nucleotide sequence ID" value="NZ_BJYU01000291.1"/>
</dbReference>
<evidence type="ECO:0000256" key="1">
    <source>
        <dbReference type="SAM" id="Phobius"/>
    </source>
</evidence>
<keyword evidence="4" id="KW-1185">Reference proteome</keyword>
<evidence type="ECO:0000313" key="4">
    <source>
        <dbReference type="Proteomes" id="UP000321085"/>
    </source>
</evidence>
<dbReference type="EMBL" id="BJYU01000291">
    <property type="protein sequence ID" value="GEO19001.1"/>
    <property type="molecule type" value="Genomic_DNA"/>
</dbReference>
<feature type="transmembrane region" description="Helical" evidence="1">
    <location>
        <begin position="15"/>
        <end position="35"/>
    </location>
</feature>
<accession>A0A512C455</accession>
<dbReference type="InterPro" id="IPR024402">
    <property type="entry name" value="DUF2726"/>
</dbReference>
<evidence type="ECO:0000259" key="2">
    <source>
        <dbReference type="Pfam" id="PF10881"/>
    </source>
</evidence>
<feature type="domain" description="DUF2726" evidence="2">
    <location>
        <begin position="43"/>
        <end position="157"/>
    </location>
</feature>
<reference evidence="3 4" key="1">
    <citation type="submission" date="2019-07" db="EMBL/GenBank/DDBJ databases">
        <title>Whole genome shotgun sequence of Microvirga aerophila NBRC 106136.</title>
        <authorList>
            <person name="Hosoyama A."/>
            <person name="Uohara A."/>
            <person name="Ohji S."/>
            <person name="Ichikawa N."/>
        </authorList>
    </citation>
    <scope>NUCLEOTIDE SEQUENCE [LARGE SCALE GENOMIC DNA]</scope>
    <source>
        <strain evidence="3 4">NBRC 106136</strain>
    </source>
</reference>
<protein>
    <recommendedName>
        <fullName evidence="2">DUF2726 domain-containing protein</fullName>
    </recommendedName>
</protein>
<proteinExistence type="predicted"/>
<dbReference type="AlphaFoldDB" id="A0A512C455"/>
<dbReference type="Pfam" id="PF10881">
    <property type="entry name" value="DUF2726"/>
    <property type="match status" value="1"/>
</dbReference>
<organism evidence="3 4">
    <name type="scientific">Microvirga aerophila</name>
    <dbReference type="NCBI Taxonomy" id="670291"/>
    <lineage>
        <taxon>Bacteria</taxon>
        <taxon>Pseudomonadati</taxon>
        <taxon>Pseudomonadota</taxon>
        <taxon>Alphaproteobacteria</taxon>
        <taxon>Hyphomicrobiales</taxon>
        <taxon>Methylobacteriaceae</taxon>
        <taxon>Microvirga</taxon>
    </lineage>
</organism>
<gene>
    <name evidence="3" type="ORF">MAE02_66970</name>
</gene>
<keyword evidence="1" id="KW-0812">Transmembrane</keyword>